<dbReference type="Ensembl" id="ENSCCRT00010059403.1">
    <property type="protein sequence ID" value="ENSCCRP00010054228.1"/>
    <property type="gene ID" value="ENSCCRG00010022896.1"/>
</dbReference>
<dbReference type="SUPFAM" id="SSF50156">
    <property type="entry name" value="PDZ domain-like"/>
    <property type="match status" value="1"/>
</dbReference>
<dbReference type="SMART" id="SM00228">
    <property type="entry name" value="PDZ"/>
    <property type="match status" value="1"/>
</dbReference>
<dbReference type="AlphaFoldDB" id="A0A8C1KZ23"/>
<feature type="domain" description="SAM" evidence="18">
    <location>
        <begin position="570"/>
        <end position="614"/>
    </location>
</feature>
<dbReference type="SUPFAM" id="SSF47769">
    <property type="entry name" value="SAM/Pointed domain"/>
    <property type="match status" value="1"/>
</dbReference>
<dbReference type="Proteomes" id="UP000694427">
    <property type="component" value="Unplaced"/>
</dbReference>
<dbReference type="CDD" id="cd09512">
    <property type="entry name" value="SAM_Neurabin-like"/>
    <property type="match status" value="1"/>
</dbReference>
<evidence type="ECO:0000259" key="18">
    <source>
        <dbReference type="PROSITE" id="PS50105"/>
    </source>
</evidence>
<proteinExistence type="predicted"/>
<evidence type="ECO:0000256" key="1">
    <source>
        <dbReference type="ARBA" id="ARBA00004245"/>
    </source>
</evidence>
<evidence type="ECO:0000256" key="16">
    <source>
        <dbReference type="SAM" id="Coils"/>
    </source>
</evidence>
<keyword evidence="3" id="KW-0963">Cytoplasm</keyword>
<keyword evidence="2" id="KW-0217">Developmental protein</keyword>
<evidence type="ECO:0000313" key="21">
    <source>
        <dbReference type="Proteomes" id="UP000694427"/>
    </source>
</evidence>
<dbReference type="InterPro" id="IPR043446">
    <property type="entry name" value="Neurabin-like"/>
</dbReference>
<dbReference type="PROSITE" id="PS50106">
    <property type="entry name" value="PDZ"/>
    <property type="match status" value="1"/>
</dbReference>
<keyword evidence="10" id="KW-0206">Cytoskeleton</keyword>
<dbReference type="PANTHER" id="PTHR16154">
    <property type="entry name" value="NEURABIN"/>
    <property type="match status" value="1"/>
</dbReference>
<dbReference type="InterPro" id="IPR036034">
    <property type="entry name" value="PDZ_sf"/>
</dbReference>
<evidence type="ECO:0000256" key="10">
    <source>
        <dbReference type="ARBA" id="ARBA00023212"/>
    </source>
</evidence>
<dbReference type="GO" id="GO:0014069">
    <property type="term" value="C:postsynaptic density"/>
    <property type="evidence" value="ECO:0007669"/>
    <property type="project" value="TreeGrafter"/>
</dbReference>
<feature type="compositionally biased region" description="Polar residues" evidence="17">
    <location>
        <begin position="394"/>
        <end position="411"/>
    </location>
</feature>
<feature type="compositionally biased region" description="Polar residues" evidence="17">
    <location>
        <begin position="349"/>
        <end position="366"/>
    </location>
</feature>
<keyword evidence="9" id="KW-0009">Actin-binding</keyword>
<evidence type="ECO:0000256" key="8">
    <source>
        <dbReference type="ARBA" id="ARBA00023054"/>
    </source>
</evidence>
<evidence type="ECO:0000256" key="14">
    <source>
        <dbReference type="ARBA" id="ARBA00077125"/>
    </source>
</evidence>
<evidence type="ECO:0000256" key="3">
    <source>
        <dbReference type="ARBA" id="ARBA00022490"/>
    </source>
</evidence>
<reference evidence="20" key="2">
    <citation type="submission" date="2025-09" db="UniProtKB">
        <authorList>
            <consortium name="Ensembl"/>
        </authorList>
    </citation>
    <scope>IDENTIFICATION</scope>
</reference>
<feature type="compositionally biased region" description="Basic and acidic residues" evidence="17">
    <location>
        <begin position="432"/>
        <end position="442"/>
    </location>
</feature>
<dbReference type="FunFam" id="1.10.150.50:FF:000008">
    <property type="entry name" value="Neurabin-1 isoform 1-like protein"/>
    <property type="match status" value="1"/>
</dbReference>
<dbReference type="GO" id="GO:0015629">
    <property type="term" value="C:actin cytoskeleton"/>
    <property type="evidence" value="ECO:0007669"/>
    <property type="project" value="TreeGrafter"/>
</dbReference>
<evidence type="ECO:0000256" key="17">
    <source>
        <dbReference type="SAM" id="MobiDB-lite"/>
    </source>
</evidence>
<dbReference type="Pfam" id="PF00595">
    <property type="entry name" value="PDZ"/>
    <property type="match status" value="1"/>
</dbReference>
<evidence type="ECO:0000313" key="20">
    <source>
        <dbReference type="Ensembl" id="ENSCCRP00010054228.1"/>
    </source>
</evidence>
<protein>
    <recommendedName>
        <fullName evidence="12">Neurabin-1</fullName>
    </recommendedName>
    <alternativeName>
        <fullName evidence="14">Neurabin-I</fullName>
    </alternativeName>
    <alternativeName>
        <fullName evidence="13">Neural tissue-specific F-actin-binding protein I</fullName>
    </alternativeName>
    <alternativeName>
        <fullName evidence="15">Protein phosphatase 1 regulatory subunit 9A</fullName>
    </alternativeName>
</protein>
<feature type="region of interest" description="Disordered" evidence="17">
    <location>
        <begin position="109"/>
        <end position="130"/>
    </location>
</feature>
<dbReference type="CDD" id="cd06790">
    <property type="entry name" value="PDZ_neurabin-like"/>
    <property type="match status" value="1"/>
</dbReference>
<comment type="subcellular location">
    <subcellularLocation>
        <location evidence="1">Cytoplasm</location>
        <location evidence="1">Cytoskeleton</location>
    </subcellularLocation>
    <subcellularLocation>
        <location evidence="11">Synapse</location>
    </subcellularLocation>
</comment>
<keyword evidence="4" id="KW-0597">Phosphoprotein</keyword>
<dbReference type="GO" id="GO:0019722">
    <property type="term" value="P:calcium-mediated signaling"/>
    <property type="evidence" value="ECO:0007669"/>
    <property type="project" value="TreeGrafter"/>
</dbReference>
<feature type="compositionally biased region" description="Acidic residues" evidence="17">
    <location>
        <begin position="119"/>
        <end position="129"/>
    </location>
</feature>
<evidence type="ECO:0000256" key="7">
    <source>
        <dbReference type="ARBA" id="ARBA00023018"/>
    </source>
</evidence>
<organism evidence="20 21">
    <name type="scientific">Cyprinus carpio</name>
    <name type="common">Common carp</name>
    <dbReference type="NCBI Taxonomy" id="7962"/>
    <lineage>
        <taxon>Eukaryota</taxon>
        <taxon>Metazoa</taxon>
        <taxon>Chordata</taxon>
        <taxon>Craniata</taxon>
        <taxon>Vertebrata</taxon>
        <taxon>Euteleostomi</taxon>
        <taxon>Actinopterygii</taxon>
        <taxon>Neopterygii</taxon>
        <taxon>Teleostei</taxon>
        <taxon>Ostariophysi</taxon>
        <taxon>Cypriniformes</taxon>
        <taxon>Cyprinidae</taxon>
        <taxon>Cyprininae</taxon>
        <taxon>Cyprinus</taxon>
    </lineage>
</organism>
<dbReference type="GO" id="GO:0030425">
    <property type="term" value="C:dendrite"/>
    <property type="evidence" value="ECO:0007669"/>
    <property type="project" value="TreeGrafter"/>
</dbReference>
<evidence type="ECO:0000256" key="6">
    <source>
        <dbReference type="ARBA" id="ARBA00022902"/>
    </source>
</evidence>
<dbReference type="PROSITE" id="PS50105">
    <property type="entry name" value="SAM_DOMAIN"/>
    <property type="match status" value="1"/>
</dbReference>
<keyword evidence="7" id="KW-0770">Synapse</keyword>
<feature type="compositionally biased region" description="Basic and acidic residues" evidence="17">
    <location>
        <begin position="537"/>
        <end position="550"/>
    </location>
</feature>
<dbReference type="InterPro" id="IPR001660">
    <property type="entry name" value="SAM"/>
</dbReference>
<dbReference type="GO" id="GO:0051015">
    <property type="term" value="F:actin filament binding"/>
    <property type="evidence" value="ECO:0007669"/>
    <property type="project" value="TreeGrafter"/>
</dbReference>
<feature type="compositionally biased region" description="Low complexity" evidence="17">
    <location>
        <begin position="412"/>
        <end position="421"/>
    </location>
</feature>
<evidence type="ECO:0000256" key="5">
    <source>
        <dbReference type="ARBA" id="ARBA00022782"/>
    </source>
</evidence>
<dbReference type="InterPro" id="IPR001478">
    <property type="entry name" value="PDZ"/>
</dbReference>
<dbReference type="InterPro" id="IPR013761">
    <property type="entry name" value="SAM/pointed_sf"/>
</dbReference>
<keyword evidence="5" id="KW-0221">Differentiation</keyword>
<dbReference type="PANTHER" id="PTHR16154:SF26">
    <property type="entry name" value="PROTEIN PHOSPHATASE 1 REGULATORY SUBUNIT 9 LIKE"/>
    <property type="match status" value="1"/>
</dbReference>
<feature type="domain" description="PDZ" evidence="19">
    <location>
        <begin position="5"/>
        <end position="93"/>
    </location>
</feature>
<dbReference type="FunFam" id="2.30.42.10:FF:000010">
    <property type="entry name" value="Neurabin-1 isoform 1"/>
    <property type="match status" value="1"/>
</dbReference>
<dbReference type="Pfam" id="PF07647">
    <property type="entry name" value="SAM_2"/>
    <property type="match status" value="1"/>
</dbReference>
<evidence type="ECO:0000256" key="13">
    <source>
        <dbReference type="ARBA" id="ARBA00076637"/>
    </source>
</evidence>
<keyword evidence="21" id="KW-1185">Reference proteome</keyword>
<accession>A0A8C1KZ23</accession>
<reference evidence="20" key="1">
    <citation type="submission" date="2025-08" db="UniProtKB">
        <authorList>
            <consortium name="Ensembl"/>
        </authorList>
    </citation>
    <scope>IDENTIFICATION</scope>
</reference>
<sequence length="627" mass="70254">MDVFPVEIEKGDKGLGISIIGMGVGADQGLEKLGIFVKTITQDGAAERDGRIQVNDQIVEVDGISLVGVTQLFAATVLKNTKGTVRFLIGREKPGAQSEVARLISETLEQERQQQQVDDTYEQSTEEDGILGSSFGRRNVEVYDLPESEEMFLPSDMDAAQLTFRFKELQIKHTIAEAEVDELKERLRESSEERVAWEAREAQLERSVQENSERIAQMEKNWLEAQALCKSIDEQLNDTQSQYEALDKKYSKARKLLKDYQQKEAEYEQREEDLLRTLEEREAKYKTQIEDLAFKGSLSQLSMHCSPGPDWSEMVPETERLDTSAHRAKAQLAQRSKRQPPSRSKLKETLSSPVRSPQVTQSSRKQLTAVKNPESLSLPVAISSSANHQKDEGSVTSNSQSVQRDPQNPALSSPKDSSPSSFLRNVKKRESKGKGKELKDESNDAAGKTKRRFPDFGGLRKSGGKGKKLSKEATRASLDSRGSAELLEESGARVSPSESVTSIPTCMPFSWFGEKDKERDREPSSSSSSLPHATADASEHSHSSKNKMLDEEPCSGGKEYHWQNRPVSDWTSQQVCHWLMGMNMDQYTPEFSTQAIDGQQLLNLDSDRLKVSGLCSHSWIYLEENCF</sequence>
<keyword evidence="8 16" id="KW-0175">Coiled coil</keyword>
<evidence type="ECO:0000256" key="15">
    <source>
        <dbReference type="ARBA" id="ARBA00082439"/>
    </source>
</evidence>
<evidence type="ECO:0000256" key="2">
    <source>
        <dbReference type="ARBA" id="ARBA00022473"/>
    </source>
</evidence>
<name>A0A8C1KZ23_CYPCA</name>
<keyword evidence="6" id="KW-0524">Neurogenesis</keyword>
<evidence type="ECO:0000256" key="11">
    <source>
        <dbReference type="ARBA" id="ARBA00034103"/>
    </source>
</evidence>
<dbReference type="GO" id="GO:0031175">
    <property type="term" value="P:neuron projection development"/>
    <property type="evidence" value="ECO:0007669"/>
    <property type="project" value="TreeGrafter"/>
</dbReference>
<evidence type="ECO:0000256" key="12">
    <source>
        <dbReference type="ARBA" id="ARBA00067399"/>
    </source>
</evidence>
<evidence type="ECO:0000256" key="9">
    <source>
        <dbReference type="ARBA" id="ARBA00023203"/>
    </source>
</evidence>
<feature type="region of interest" description="Disordered" evidence="17">
    <location>
        <begin position="305"/>
        <end position="501"/>
    </location>
</feature>
<dbReference type="Gene3D" id="2.30.42.10">
    <property type="match status" value="1"/>
</dbReference>
<evidence type="ECO:0000256" key="4">
    <source>
        <dbReference type="ARBA" id="ARBA00022553"/>
    </source>
</evidence>
<dbReference type="GO" id="GO:0007015">
    <property type="term" value="P:actin filament organization"/>
    <property type="evidence" value="ECO:0007669"/>
    <property type="project" value="TreeGrafter"/>
</dbReference>
<evidence type="ECO:0000259" key="19">
    <source>
        <dbReference type="PROSITE" id="PS50106"/>
    </source>
</evidence>
<dbReference type="GO" id="GO:0005737">
    <property type="term" value="C:cytoplasm"/>
    <property type="evidence" value="ECO:0007669"/>
    <property type="project" value="TreeGrafter"/>
</dbReference>
<feature type="region of interest" description="Disordered" evidence="17">
    <location>
        <begin position="515"/>
        <end position="563"/>
    </location>
</feature>
<dbReference type="Gene3D" id="1.10.150.50">
    <property type="entry name" value="Transcription Factor, Ets-1"/>
    <property type="match status" value="1"/>
</dbReference>
<feature type="coiled-coil region" evidence="16">
    <location>
        <begin position="166"/>
        <end position="295"/>
    </location>
</feature>